<dbReference type="PATRIC" id="fig|1196324.3.peg.1255"/>
<accession>I8J325</accession>
<keyword evidence="1" id="KW-1133">Transmembrane helix</keyword>
<keyword evidence="3" id="KW-1185">Reference proteome</keyword>
<proteinExistence type="predicted"/>
<dbReference type="STRING" id="1196324.A374_06141"/>
<evidence type="ECO:0000313" key="2">
    <source>
        <dbReference type="EMBL" id="EIT86156.1"/>
    </source>
</evidence>
<dbReference type="RefSeq" id="WP_007201325.1">
    <property type="nucleotide sequence ID" value="NZ_AKKV01000022.1"/>
</dbReference>
<feature type="transmembrane region" description="Helical" evidence="1">
    <location>
        <begin position="25"/>
        <end position="42"/>
    </location>
</feature>
<dbReference type="InterPro" id="IPR036291">
    <property type="entry name" value="NAD(P)-bd_dom_sf"/>
</dbReference>
<evidence type="ECO:0000313" key="3">
    <source>
        <dbReference type="Proteomes" id="UP000004080"/>
    </source>
</evidence>
<dbReference type="Proteomes" id="UP000004080">
    <property type="component" value="Unassembled WGS sequence"/>
</dbReference>
<protein>
    <submittedName>
        <fullName evidence="2">Uncharacterized protein</fullName>
    </submittedName>
</protein>
<sequence>MDARDEERVQAITQQIAEEAGGIDVLVNAIGMELLFLSYRMLRSFPRRIRYTNPLYHFSWCYSFHETSF</sequence>
<organism evidence="2 3">
    <name type="scientific">Fictibacillus macauensis ZFHKF-1</name>
    <dbReference type="NCBI Taxonomy" id="1196324"/>
    <lineage>
        <taxon>Bacteria</taxon>
        <taxon>Bacillati</taxon>
        <taxon>Bacillota</taxon>
        <taxon>Bacilli</taxon>
        <taxon>Bacillales</taxon>
        <taxon>Fictibacillaceae</taxon>
        <taxon>Fictibacillus</taxon>
    </lineage>
</organism>
<gene>
    <name evidence="2" type="ORF">A374_06141</name>
</gene>
<name>I8J325_9BACL</name>
<dbReference type="SUPFAM" id="SSF51735">
    <property type="entry name" value="NAD(P)-binding Rossmann-fold domains"/>
    <property type="match status" value="1"/>
</dbReference>
<dbReference type="AlphaFoldDB" id="I8J325"/>
<keyword evidence="1" id="KW-0812">Transmembrane</keyword>
<reference evidence="2 3" key="1">
    <citation type="journal article" date="2012" name="J. Bacteriol.">
        <title>Genome of Bacillus macauensis ZFHKF-1, a Long-Chain-Forming Bacterium.</title>
        <authorList>
            <person name="Cai L."/>
            <person name="Zhang T."/>
        </authorList>
    </citation>
    <scope>NUCLEOTIDE SEQUENCE [LARGE SCALE GENOMIC DNA]</scope>
    <source>
        <strain evidence="2 3">ZFHKF-1</strain>
    </source>
</reference>
<dbReference type="EMBL" id="AKKV01000022">
    <property type="protein sequence ID" value="EIT86156.1"/>
    <property type="molecule type" value="Genomic_DNA"/>
</dbReference>
<comment type="caution">
    <text evidence="2">The sequence shown here is derived from an EMBL/GenBank/DDBJ whole genome shotgun (WGS) entry which is preliminary data.</text>
</comment>
<evidence type="ECO:0000256" key="1">
    <source>
        <dbReference type="SAM" id="Phobius"/>
    </source>
</evidence>
<keyword evidence="1" id="KW-0472">Membrane</keyword>